<proteinExistence type="predicted"/>
<evidence type="ECO:0000259" key="6">
    <source>
        <dbReference type="Pfam" id="PF12253"/>
    </source>
</evidence>
<evidence type="ECO:0000256" key="2">
    <source>
        <dbReference type="ARBA" id="ARBA00022763"/>
    </source>
</evidence>
<dbReference type="EnsemblMetazoa" id="RPRC014304-RA">
    <property type="protein sequence ID" value="RPRC014304-PA"/>
    <property type="gene ID" value="RPRC014304"/>
</dbReference>
<keyword evidence="3" id="KW-0234">DNA repair</keyword>
<dbReference type="STRING" id="13249.T1IDD4"/>
<dbReference type="GO" id="GO:0006281">
    <property type="term" value="P:DNA repair"/>
    <property type="evidence" value="ECO:0007669"/>
    <property type="project" value="UniProtKB-KW"/>
</dbReference>
<dbReference type="GO" id="GO:0005634">
    <property type="term" value="C:nucleus"/>
    <property type="evidence" value="ECO:0007669"/>
    <property type="project" value="UniProtKB-SubCell"/>
</dbReference>
<keyword evidence="4" id="KW-0539">Nucleus</keyword>
<evidence type="ECO:0000256" key="4">
    <source>
        <dbReference type="ARBA" id="ARBA00023242"/>
    </source>
</evidence>
<protein>
    <recommendedName>
        <fullName evidence="6">Chromatin assembly factor 1 subunit A dimerization domain-containing protein</fullName>
    </recommendedName>
</protein>
<keyword evidence="2" id="KW-0227">DNA damage</keyword>
<accession>T1IDD4</accession>
<reference evidence="7" key="1">
    <citation type="submission" date="2015-05" db="UniProtKB">
        <authorList>
            <consortium name="EnsemblMetazoa"/>
        </authorList>
    </citation>
    <scope>IDENTIFICATION</scope>
</reference>
<dbReference type="Pfam" id="PF12253">
    <property type="entry name" value="CAF1A_dimeriz"/>
    <property type="match status" value="1"/>
</dbReference>
<comment type="subcellular location">
    <subcellularLocation>
        <location evidence="1">Nucleus</location>
    </subcellularLocation>
</comment>
<dbReference type="HOGENOM" id="CLU_526105_0_0_1"/>
<dbReference type="EMBL" id="ACPB03010354">
    <property type="status" value="NOT_ANNOTATED_CDS"/>
    <property type="molecule type" value="Genomic_DNA"/>
</dbReference>
<dbReference type="PANTHER" id="PTHR15272">
    <property type="entry name" value="CHROMATIN ASSEMBLY FACTOR 1 SUBUNIT A CAF-1 SUBUNIT A"/>
    <property type="match status" value="1"/>
</dbReference>
<dbReference type="Proteomes" id="UP000015103">
    <property type="component" value="Unassembled WGS sequence"/>
</dbReference>
<dbReference type="AlphaFoldDB" id="T1IDD4"/>
<dbReference type="InParanoid" id="T1IDD4"/>
<feature type="compositionally biased region" description="Acidic residues" evidence="5">
    <location>
        <begin position="165"/>
        <end position="195"/>
    </location>
</feature>
<dbReference type="GO" id="GO:0006334">
    <property type="term" value="P:nucleosome assembly"/>
    <property type="evidence" value="ECO:0007669"/>
    <property type="project" value="TreeGrafter"/>
</dbReference>
<keyword evidence="8" id="KW-1185">Reference proteome</keyword>
<dbReference type="eggNOG" id="KOG4364">
    <property type="taxonomic scope" value="Eukaryota"/>
</dbReference>
<evidence type="ECO:0000313" key="8">
    <source>
        <dbReference type="Proteomes" id="UP000015103"/>
    </source>
</evidence>
<dbReference type="VEuPathDB" id="VectorBase:RPRC014304"/>
<dbReference type="InterPro" id="IPR022043">
    <property type="entry name" value="CAF1A_DD"/>
</dbReference>
<evidence type="ECO:0000256" key="5">
    <source>
        <dbReference type="SAM" id="MobiDB-lite"/>
    </source>
</evidence>
<organism evidence="7 8">
    <name type="scientific">Rhodnius prolixus</name>
    <name type="common">Triatomid bug</name>
    <dbReference type="NCBI Taxonomy" id="13249"/>
    <lineage>
        <taxon>Eukaryota</taxon>
        <taxon>Metazoa</taxon>
        <taxon>Ecdysozoa</taxon>
        <taxon>Arthropoda</taxon>
        <taxon>Hexapoda</taxon>
        <taxon>Insecta</taxon>
        <taxon>Pterygota</taxon>
        <taxon>Neoptera</taxon>
        <taxon>Paraneoptera</taxon>
        <taxon>Hemiptera</taxon>
        <taxon>Heteroptera</taxon>
        <taxon>Panheteroptera</taxon>
        <taxon>Cimicomorpha</taxon>
        <taxon>Reduviidae</taxon>
        <taxon>Triatominae</taxon>
        <taxon>Rhodnius</taxon>
    </lineage>
</organism>
<evidence type="ECO:0000313" key="7">
    <source>
        <dbReference type="EnsemblMetazoa" id="RPRC014304-PA"/>
    </source>
</evidence>
<feature type="region of interest" description="Disordered" evidence="5">
    <location>
        <begin position="165"/>
        <end position="203"/>
    </location>
</feature>
<name>T1IDD4_RHOPR</name>
<dbReference type="GO" id="GO:0033186">
    <property type="term" value="C:CAF-1 complex"/>
    <property type="evidence" value="ECO:0007669"/>
    <property type="project" value="TreeGrafter"/>
</dbReference>
<dbReference type="PANTHER" id="PTHR15272:SF0">
    <property type="entry name" value="CHROMATIN ASSEMBLY FACTOR 1 SUBUNIT A"/>
    <property type="match status" value="1"/>
</dbReference>
<evidence type="ECO:0000256" key="1">
    <source>
        <dbReference type="ARBA" id="ARBA00004123"/>
    </source>
</evidence>
<evidence type="ECO:0000256" key="3">
    <source>
        <dbReference type="ARBA" id="ARBA00023204"/>
    </source>
</evidence>
<sequence>MEQRKEEQAKKAFTNFFILKKSKPDSTEIETNIQPKFMPFPVKPDMRLAVGLRRSISNEDKIVLETYFKETVGDDKLYLSQLKTGEHIPLKTEATWPSSDEQHDVIIIESVVDEDSNNEPQEINKKIRNKLQKAKLLQFHENRRPAYWGTWRKKSVKDCLNYEVDSDSEWEDEGEGEDIDSENDSDKEPSDEENCDEKNENGYILDNTFVPHGYLSDEEIEENEDNFNPEDHKLRLQVLKEEFEAEMQMKAERLKPRLLGCVWISNDTTAVSKGSLYEILMKNRAVWDEENGPIKVRGPTVEESPTTIASNKAKQLSPIVMDQLVKFVHGNHLPFITMVQEFRNLMEKENYPLISKRALSIKIKEIARKEFDESGKHLWSVNDELCNVHGLTPVFQIRTCNVEKSKDTFLDNFLKRPSVSPQQQPAKAATVVQLAKNESSPFPSLVQVPNTPVQSIVKKRATLITLPQTPIEVNKPTNKVHQDTPRPLHPFFKNVHFKEPAHKAQGKLTDDGVIDLSD</sequence>
<feature type="domain" description="Chromatin assembly factor 1 subunit A dimerization" evidence="6">
    <location>
        <begin position="135"/>
        <end position="193"/>
    </location>
</feature>